<evidence type="ECO:0000313" key="2">
    <source>
        <dbReference type="EMBL" id="CAE1331531.1"/>
    </source>
</evidence>
<feature type="transmembrane region" description="Helical" evidence="1">
    <location>
        <begin position="143"/>
        <end position="163"/>
    </location>
</feature>
<dbReference type="EMBL" id="CAHIKZ030005609">
    <property type="protein sequence ID" value="CAE1331531.1"/>
    <property type="molecule type" value="Genomic_DNA"/>
</dbReference>
<keyword evidence="1" id="KW-0472">Membrane</keyword>
<accession>A0A812EXX6</accession>
<dbReference type="Proteomes" id="UP000597762">
    <property type="component" value="Unassembled WGS sequence"/>
</dbReference>
<reference evidence="2" key="1">
    <citation type="submission" date="2021-01" db="EMBL/GenBank/DDBJ databases">
        <authorList>
            <person name="Li R."/>
            <person name="Bekaert M."/>
        </authorList>
    </citation>
    <scope>NUCLEOTIDE SEQUENCE</scope>
    <source>
        <strain evidence="2">Farmed</strain>
    </source>
</reference>
<dbReference type="AlphaFoldDB" id="A0A812EXX6"/>
<feature type="transmembrane region" description="Helical" evidence="1">
    <location>
        <begin position="117"/>
        <end position="137"/>
    </location>
</feature>
<keyword evidence="1" id="KW-1133">Transmembrane helix</keyword>
<evidence type="ECO:0000313" key="3">
    <source>
        <dbReference type="Proteomes" id="UP000597762"/>
    </source>
</evidence>
<sequence>MWNINHRTSLPSKNIGRVCFVSGPDAVAGSEVRSRDEPLGFPISITLPLSLSYHFLISKSLSFVLPLFSLSQSLPISFRLLPYSSLSRPFLIYFPLSLSFTLLIPQSFSFPPLLLRLFLSLPFFICSNSLLLIYLPYLSLPHAFLLCQFVFFFSTLLFPSNFSNRFLSIYLPVFSSVSRPTRPFSLSLPLSFLSLPLVLLISLSVSATNPFLQSLNLFEATM</sequence>
<evidence type="ECO:0000256" key="1">
    <source>
        <dbReference type="SAM" id="Phobius"/>
    </source>
</evidence>
<name>A0A812EXX6_ACAPH</name>
<feature type="transmembrane region" description="Helical" evidence="1">
    <location>
        <begin position="184"/>
        <end position="207"/>
    </location>
</feature>
<comment type="caution">
    <text evidence="2">The sequence shown here is derived from an EMBL/GenBank/DDBJ whole genome shotgun (WGS) entry which is preliminary data.</text>
</comment>
<protein>
    <submittedName>
        <fullName evidence="2">Uncharacterized protein</fullName>
    </submittedName>
</protein>
<proteinExistence type="predicted"/>
<keyword evidence="3" id="KW-1185">Reference proteome</keyword>
<keyword evidence="1" id="KW-0812">Transmembrane</keyword>
<organism evidence="2 3">
    <name type="scientific">Acanthosepion pharaonis</name>
    <name type="common">Pharaoh cuttlefish</name>
    <name type="synonym">Sepia pharaonis</name>
    <dbReference type="NCBI Taxonomy" id="158019"/>
    <lineage>
        <taxon>Eukaryota</taxon>
        <taxon>Metazoa</taxon>
        <taxon>Spiralia</taxon>
        <taxon>Lophotrochozoa</taxon>
        <taxon>Mollusca</taxon>
        <taxon>Cephalopoda</taxon>
        <taxon>Coleoidea</taxon>
        <taxon>Decapodiformes</taxon>
        <taxon>Sepiida</taxon>
        <taxon>Sepiina</taxon>
        <taxon>Sepiidae</taxon>
        <taxon>Acanthosepion</taxon>
    </lineage>
</organism>
<gene>
    <name evidence="2" type="ORF">SPHA_80753</name>
</gene>